<dbReference type="RefSeq" id="WP_200688528.1">
    <property type="nucleotide sequence ID" value="NZ_JAEPRQ010000008.1"/>
</dbReference>
<dbReference type="Proteomes" id="UP000640485">
    <property type="component" value="Unassembled WGS sequence"/>
</dbReference>
<proteinExistence type="predicted"/>
<organism evidence="1 2">
    <name type="scientific">Paracoccus caeni</name>
    <dbReference type="NCBI Taxonomy" id="657651"/>
    <lineage>
        <taxon>Bacteria</taxon>
        <taxon>Pseudomonadati</taxon>
        <taxon>Pseudomonadota</taxon>
        <taxon>Alphaproteobacteria</taxon>
        <taxon>Rhodobacterales</taxon>
        <taxon>Paracoccaceae</taxon>
        <taxon>Paracoccus</taxon>
    </lineage>
</organism>
<accession>A0A934SGV9</accession>
<sequence>MSHARELRIYLTASVLQTARAGKLRFLNRLRDLLEAQGWQTEILPSTPEARSRAPNLPGYALYHREKPTHPAAMTFRLAYHYPFWRLETQAERWRWPVAEAAFTLGDPAAAQDFASKLRSRVLPGPAPQNGSYALVPLQGRLLQCRSFQTMSPIEMVETVARTGRPTIATLHPNERYGDAARKSLAMLAARYPNLIIGKDTAKLLRNCAFVATQNSAVAFDGYLLQKPAILFAQSDFHHIALNVAQVGADQALALAQDHRPDFDGYLDWFLRGTSIDMMAGDANDRLLRAMRAGGWPV</sequence>
<protein>
    <recommendedName>
        <fullName evidence="3">Capsule polysaccharide biosynthesis protein</fullName>
    </recommendedName>
</protein>
<evidence type="ECO:0000313" key="2">
    <source>
        <dbReference type="Proteomes" id="UP000640485"/>
    </source>
</evidence>
<reference evidence="1" key="1">
    <citation type="submission" date="2021-01" db="EMBL/GenBank/DDBJ databases">
        <title>Paracoccus amoyensis sp. nov., isolated from the surface seawater along the coast of Xiamen Island, China.</title>
        <authorList>
            <person name="Lyu L."/>
        </authorList>
    </citation>
    <scope>NUCLEOTIDE SEQUENCE</scope>
    <source>
        <strain evidence="1">MJ17</strain>
    </source>
</reference>
<name>A0A934SGV9_9RHOB</name>
<evidence type="ECO:0008006" key="3">
    <source>
        <dbReference type="Google" id="ProtNLM"/>
    </source>
</evidence>
<dbReference type="AlphaFoldDB" id="A0A934SGV9"/>
<dbReference type="EMBL" id="JAEPRQ010000008">
    <property type="protein sequence ID" value="MBK4217617.1"/>
    <property type="molecule type" value="Genomic_DNA"/>
</dbReference>
<evidence type="ECO:0000313" key="1">
    <source>
        <dbReference type="EMBL" id="MBK4217617.1"/>
    </source>
</evidence>
<gene>
    <name evidence="1" type="ORF">JJJ17_16930</name>
</gene>
<comment type="caution">
    <text evidence="1">The sequence shown here is derived from an EMBL/GenBank/DDBJ whole genome shotgun (WGS) entry which is preliminary data.</text>
</comment>
<keyword evidence="2" id="KW-1185">Reference proteome</keyword>